<evidence type="ECO:0000313" key="2">
    <source>
        <dbReference type="Proteomes" id="UP001060085"/>
    </source>
</evidence>
<organism evidence="1 2">
    <name type="scientific">Catharanthus roseus</name>
    <name type="common">Madagascar periwinkle</name>
    <name type="synonym">Vinca rosea</name>
    <dbReference type="NCBI Taxonomy" id="4058"/>
    <lineage>
        <taxon>Eukaryota</taxon>
        <taxon>Viridiplantae</taxon>
        <taxon>Streptophyta</taxon>
        <taxon>Embryophyta</taxon>
        <taxon>Tracheophyta</taxon>
        <taxon>Spermatophyta</taxon>
        <taxon>Magnoliopsida</taxon>
        <taxon>eudicotyledons</taxon>
        <taxon>Gunneridae</taxon>
        <taxon>Pentapetalae</taxon>
        <taxon>asterids</taxon>
        <taxon>lamiids</taxon>
        <taxon>Gentianales</taxon>
        <taxon>Apocynaceae</taxon>
        <taxon>Rauvolfioideae</taxon>
        <taxon>Vinceae</taxon>
        <taxon>Catharanthinae</taxon>
        <taxon>Catharanthus</taxon>
    </lineage>
</organism>
<comment type="caution">
    <text evidence="1">The sequence shown here is derived from an EMBL/GenBank/DDBJ whole genome shotgun (WGS) entry which is preliminary data.</text>
</comment>
<proteinExistence type="predicted"/>
<keyword evidence="2" id="KW-1185">Reference proteome</keyword>
<gene>
    <name evidence="1" type="ORF">M9H77_05635</name>
</gene>
<name>A0ACC0CHU5_CATRO</name>
<accession>A0ACC0CHU5</accession>
<dbReference type="EMBL" id="CM044701">
    <property type="protein sequence ID" value="KAI5684407.1"/>
    <property type="molecule type" value="Genomic_DNA"/>
</dbReference>
<evidence type="ECO:0000313" key="1">
    <source>
        <dbReference type="EMBL" id="KAI5684407.1"/>
    </source>
</evidence>
<dbReference type="Proteomes" id="UP001060085">
    <property type="component" value="Linkage Group LG01"/>
</dbReference>
<sequence length="352" mass="39106">MDLLGAHEWFSQLEVTDHDEWQMKSNSNNFNTNSSAAYYCSSNESIQAASHQAQKKSPLLTSPHHHQKKKMDFISFGGNNNNNNYSNSSAAAKSYGKACNNIVKTEDTMMSLNGDLNFSSSIHQYYETILEEEAGVNNKRVCNRTALQAQDHVLAERKRREKLTERIVALSTMVPGLKKLDKASVLGGAIKYLEQLQERIKMLEAEKRELLEEQSANNNNNNLNNNNMSSLISKRPRISVSSDEISSSAGEISYCSTPGGQPPLSSPEIEVRISEKTDVLVRVYCKKRNGVIKDILSEIEKLHLSIMSSSVIPFGTSILNITVIAQMDGDSVCLSAQNIASNLRTAIQKLMQ</sequence>
<reference evidence="2" key="1">
    <citation type="journal article" date="2023" name="Nat. Plants">
        <title>Single-cell RNA sequencing provides a high-resolution roadmap for understanding the multicellular compartmentation of specialized metabolism.</title>
        <authorList>
            <person name="Sun S."/>
            <person name="Shen X."/>
            <person name="Li Y."/>
            <person name="Li Y."/>
            <person name="Wang S."/>
            <person name="Li R."/>
            <person name="Zhang H."/>
            <person name="Shen G."/>
            <person name="Guo B."/>
            <person name="Wei J."/>
            <person name="Xu J."/>
            <person name="St-Pierre B."/>
            <person name="Chen S."/>
            <person name="Sun C."/>
        </authorList>
    </citation>
    <scope>NUCLEOTIDE SEQUENCE [LARGE SCALE GENOMIC DNA]</scope>
</reference>
<protein>
    <submittedName>
        <fullName evidence="1">Uncharacterized protein</fullName>
    </submittedName>
</protein>